<comment type="caution">
    <text evidence="1">The sequence shown here is derived from an EMBL/GenBank/DDBJ whole genome shotgun (WGS) entry which is preliminary data.</text>
</comment>
<keyword evidence="2" id="KW-1185">Reference proteome</keyword>
<protein>
    <submittedName>
        <fullName evidence="1">Uncharacterized protein</fullName>
    </submittedName>
</protein>
<dbReference type="Proteomes" id="UP000094342">
    <property type="component" value="Unassembled WGS sequence"/>
</dbReference>
<reference evidence="2" key="1">
    <citation type="submission" date="2016-05" db="EMBL/GenBank/DDBJ databases">
        <authorList>
            <person name="Li Y."/>
        </authorList>
    </citation>
    <scope>NUCLEOTIDE SEQUENCE [LARGE SCALE GENOMIC DNA]</scope>
    <source>
        <strain evidence="2">YIC4027</strain>
    </source>
</reference>
<evidence type="ECO:0000313" key="1">
    <source>
        <dbReference type="EMBL" id="ODR90594.1"/>
    </source>
</evidence>
<gene>
    <name evidence="1" type="ORF">A8M32_14830</name>
</gene>
<dbReference type="EMBL" id="LYBW01000058">
    <property type="protein sequence ID" value="ODR90594.1"/>
    <property type="molecule type" value="Genomic_DNA"/>
</dbReference>
<evidence type="ECO:0000313" key="2">
    <source>
        <dbReference type="Proteomes" id="UP000094342"/>
    </source>
</evidence>
<proteinExistence type="predicted"/>
<organism evidence="1 2">
    <name type="scientific">Sinorhizobium alkalisoli</name>
    <dbReference type="NCBI Taxonomy" id="1752398"/>
    <lineage>
        <taxon>Bacteria</taxon>
        <taxon>Pseudomonadati</taxon>
        <taxon>Pseudomonadota</taxon>
        <taxon>Alphaproteobacteria</taxon>
        <taxon>Hyphomicrobiales</taxon>
        <taxon>Rhizobiaceae</taxon>
        <taxon>Sinorhizobium/Ensifer group</taxon>
        <taxon>Sinorhizobium</taxon>
    </lineage>
</organism>
<name>A0A1E3VAG5_9HYPH</name>
<sequence length="101" mass="11453">MTGMFAIRLPHVNAQSKMRAPQSSEVIAMGVLVAPAFRNVRRSTPLEGALWRWRLRFAIRAEWALLLRRRDPRLIAEAGIADALHGGGCVQQPLRQTHWML</sequence>
<accession>A0A1E3VAG5</accession>
<dbReference type="AlphaFoldDB" id="A0A1E3VAG5"/>